<dbReference type="OrthoDB" id="9770306at2"/>
<dbReference type="Pfam" id="PF02754">
    <property type="entry name" value="CCG"/>
    <property type="match status" value="2"/>
</dbReference>
<dbReference type="EMBL" id="RBAN01000011">
    <property type="protein sequence ID" value="RKN49786.1"/>
    <property type="molecule type" value="Genomic_DNA"/>
</dbReference>
<dbReference type="PROSITE" id="PS00198">
    <property type="entry name" value="4FE4S_FER_1"/>
    <property type="match status" value="1"/>
</dbReference>
<evidence type="ECO:0000256" key="3">
    <source>
        <dbReference type="ARBA" id="ARBA00022737"/>
    </source>
</evidence>
<dbReference type="PIRSF" id="PIRSF000139">
    <property type="entry name" value="Glc_ox_4Fe-4S"/>
    <property type="match status" value="1"/>
</dbReference>
<evidence type="ECO:0000256" key="5">
    <source>
        <dbReference type="ARBA" id="ARBA00023014"/>
    </source>
</evidence>
<feature type="domain" description="4Fe-4S ferredoxin-type" evidence="8">
    <location>
        <begin position="75"/>
        <end position="107"/>
    </location>
</feature>
<feature type="domain" description="4Fe-4S ferredoxin-type" evidence="8">
    <location>
        <begin position="25"/>
        <end position="55"/>
    </location>
</feature>
<accession>A0A3A9ZQH0</accession>
<dbReference type="Proteomes" id="UP000279968">
    <property type="component" value="Unassembled WGS sequence"/>
</dbReference>
<dbReference type="InterPro" id="IPR017896">
    <property type="entry name" value="4Fe4S_Fe-S-bd"/>
</dbReference>
<dbReference type="Gene3D" id="1.10.1060.10">
    <property type="entry name" value="Alpha-helical ferredoxin"/>
    <property type="match status" value="1"/>
</dbReference>
<proteinExistence type="predicted"/>
<dbReference type="AlphaFoldDB" id="A0A3A9ZQH0"/>
<evidence type="ECO:0000256" key="1">
    <source>
        <dbReference type="ARBA" id="ARBA00022485"/>
    </source>
</evidence>
<dbReference type="EC" id="1.1.99.14" evidence="6"/>
<dbReference type="InterPro" id="IPR004017">
    <property type="entry name" value="Cys_rich_dom"/>
</dbReference>
<comment type="function">
    <text evidence="6">Component of a complex that catalyzes the oxidation of glycolate to glyoxylate.</text>
</comment>
<dbReference type="InterPro" id="IPR012257">
    <property type="entry name" value="Glc_ox_4Fe-4S"/>
</dbReference>
<gene>
    <name evidence="9" type="ORF">D7193_31770</name>
</gene>
<keyword evidence="2 6" id="KW-0479">Metal-binding</keyword>
<keyword evidence="5 6" id="KW-0411">Iron-sulfur</keyword>
<dbReference type="PANTHER" id="PTHR32479">
    <property type="entry name" value="GLYCOLATE OXIDASE IRON-SULFUR SUBUNIT"/>
    <property type="match status" value="1"/>
</dbReference>
<evidence type="ECO:0000256" key="4">
    <source>
        <dbReference type="ARBA" id="ARBA00023004"/>
    </source>
</evidence>
<dbReference type="InterPro" id="IPR009051">
    <property type="entry name" value="Helical_ferredxn"/>
</dbReference>
<keyword evidence="4 6" id="KW-0408">Iron</keyword>
<dbReference type="RefSeq" id="WP_120783371.1">
    <property type="nucleotide sequence ID" value="NZ_JBHLUP010000005.1"/>
</dbReference>
<dbReference type="SUPFAM" id="SSF54862">
    <property type="entry name" value="4Fe-4S ferredoxins"/>
    <property type="match status" value="1"/>
</dbReference>
<dbReference type="GO" id="GO:0046872">
    <property type="term" value="F:metal ion binding"/>
    <property type="evidence" value="ECO:0007669"/>
    <property type="project" value="UniProtKB-UniRule"/>
</dbReference>
<sequence>MGDAPRDVLGPVVGGPAGPAFDGDHPPRRDLVDDCVHCGFCLPTCPTYVLWGEEMDSPRGRIHLMKQGLDGEPMTASMVSHVDRCLGCMACVTACPSGVRYDRLIEDTRQQVERRHPRPRRERALRGAVFSLFPYPRRLRLLRGPLRAYRASGLRAVVRRSGLLPRLAPTLAALDALAPRIGRATRLPARIPAQGRRRATVGMLTGCVQRAFFPEVNAATARVLAAEGCDVVVLPQRQGCCGALSVHNGRRAEARRFARALIDAFDGAGIDRFVVNAAGCGSSLKEYGDLLRDDPAYAERAAAFAGGVRDLSELLAELGPVAPRHPLPLTVAYHDACHLAHAQGIRAQPRELLRGVPGLELREIADPEICCGSAGVWNVLHPEPAGQLGERKARDVLATGADLLVTANPGCLMQIAAAARRLGGALAVAHTAQLLDASIRGRPVTDLLR</sequence>
<comment type="caution">
    <text evidence="9">The sequence shown here is derived from an EMBL/GenBank/DDBJ whole genome shotgun (WGS) entry which is preliminary data.</text>
</comment>
<dbReference type="InterPro" id="IPR017900">
    <property type="entry name" value="4Fe4S_Fe_S_CS"/>
</dbReference>
<dbReference type="PANTHER" id="PTHR32479:SF17">
    <property type="entry name" value="GLYCOLATE OXIDASE IRON-SULFUR SUBUNIT"/>
    <property type="match status" value="1"/>
</dbReference>
<comment type="catalytic activity">
    <reaction evidence="6">
        <text>(R)-lactate + A = pyruvate + AH2</text>
        <dbReference type="Rhea" id="RHEA:15089"/>
        <dbReference type="ChEBI" id="CHEBI:13193"/>
        <dbReference type="ChEBI" id="CHEBI:15361"/>
        <dbReference type="ChEBI" id="CHEBI:16004"/>
        <dbReference type="ChEBI" id="CHEBI:17499"/>
    </reaction>
</comment>
<evidence type="ECO:0000256" key="2">
    <source>
        <dbReference type="ARBA" id="ARBA00022723"/>
    </source>
</evidence>
<dbReference type="GO" id="GO:0019154">
    <property type="term" value="F:glycolate dehydrogenase activity"/>
    <property type="evidence" value="ECO:0007669"/>
    <property type="project" value="UniProtKB-EC"/>
</dbReference>
<evidence type="ECO:0000256" key="7">
    <source>
        <dbReference type="SAM" id="MobiDB-lite"/>
    </source>
</evidence>
<reference evidence="9 10" key="1">
    <citation type="journal article" date="2015" name="Int. J. Syst. Evol. Microbiol.">
        <title>Micromonospora costi sp. nov., isolated from a leaf of Costus speciosus.</title>
        <authorList>
            <person name="Thawai C."/>
        </authorList>
    </citation>
    <scope>NUCLEOTIDE SEQUENCE [LARGE SCALE GENOMIC DNA]</scope>
    <source>
        <strain evidence="9 10">CS1-12</strain>
    </source>
</reference>
<keyword evidence="6" id="KW-0813">Transport</keyword>
<dbReference type="GO" id="GO:0051539">
    <property type="term" value="F:4 iron, 4 sulfur cluster binding"/>
    <property type="evidence" value="ECO:0007669"/>
    <property type="project" value="UniProtKB-UniRule"/>
</dbReference>
<comment type="catalytic activity">
    <reaction evidence="6">
        <text>glycolate + A = glyoxylate + AH2</text>
        <dbReference type="Rhea" id="RHEA:21264"/>
        <dbReference type="ChEBI" id="CHEBI:13193"/>
        <dbReference type="ChEBI" id="CHEBI:17499"/>
        <dbReference type="ChEBI" id="CHEBI:29805"/>
        <dbReference type="ChEBI" id="CHEBI:36655"/>
        <dbReference type="EC" id="1.1.99.14"/>
    </reaction>
</comment>
<keyword evidence="10" id="KW-1185">Reference proteome</keyword>
<name>A0A3A9ZQH0_9ACTN</name>
<keyword evidence="1 6" id="KW-0004">4Fe-4S</keyword>
<comment type="cofactor">
    <cofactor evidence="6">
        <name>[4Fe-4S] cluster</name>
        <dbReference type="ChEBI" id="CHEBI:49883"/>
    </cofactor>
    <text evidence="6">Binds 2 [4Fe-4S] clusters.</text>
</comment>
<evidence type="ECO:0000313" key="10">
    <source>
        <dbReference type="Proteomes" id="UP000279968"/>
    </source>
</evidence>
<dbReference type="Pfam" id="PF13183">
    <property type="entry name" value="Fer4_8"/>
    <property type="match status" value="1"/>
</dbReference>
<protein>
    <recommendedName>
        <fullName evidence="6">Glycolate oxidase iron-sulfur subunit</fullName>
        <ecNumber evidence="6">1.1.99.14</ecNumber>
    </recommendedName>
</protein>
<evidence type="ECO:0000256" key="6">
    <source>
        <dbReference type="PIRNR" id="PIRNR000139"/>
    </source>
</evidence>
<dbReference type="PROSITE" id="PS51379">
    <property type="entry name" value="4FE4S_FER_2"/>
    <property type="match status" value="2"/>
</dbReference>
<feature type="region of interest" description="Disordered" evidence="7">
    <location>
        <begin position="1"/>
        <end position="25"/>
    </location>
</feature>
<keyword evidence="3" id="KW-0677">Repeat</keyword>
<keyword evidence="6" id="KW-0249">Electron transport</keyword>
<evidence type="ECO:0000313" key="9">
    <source>
        <dbReference type="EMBL" id="RKN49786.1"/>
    </source>
</evidence>
<evidence type="ECO:0000259" key="8">
    <source>
        <dbReference type="PROSITE" id="PS51379"/>
    </source>
</evidence>
<organism evidence="9 10">
    <name type="scientific">Micromonospora costi</name>
    <dbReference type="NCBI Taxonomy" id="1530042"/>
    <lineage>
        <taxon>Bacteria</taxon>
        <taxon>Bacillati</taxon>
        <taxon>Actinomycetota</taxon>
        <taxon>Actinomycetes</taxon>
        <taxon>Micromonosporales</taxon>
        <taxon>Micromonosporaceae</taxon>
        <taxon>Micromonospora</taxon>
    </lineage>
</organism>